<protein>
    <recommendedName>
        <fullName evidence="1">Spore coat protein U/FanG domain-containing protein</fullName>
    </recommendedName>
</protein>
<reference evidence="2 3" key="1">
    <citation type="submission" date="2017-05" db="EMBL/GenBank/DDBJ databases">
        <title>De novo genome assembly of Deniococcus indicus strain DR1.</title>
        <authorList>
            <person name="Chauhan D."/>
            <person name="Yennamalli R.M."/>
            <person name="Priyadarshini R."/>
        </authorList>
    </citation>
    <scope>NUCLEOTIDE SEQUENCE [LARGE SCALE GENOMIC DNA]</scope>
    <source>
        <strain evidence="2 3">DR1</strain>
    </source>
</reference>
<dbReference type="AlphaFoldDB" id="A0A246BMD5"/>
<sequence length="192" mass="19657">MSHQNPADPVFIWNAVTGARPAPRHTESQVALPDRNGRTASASGGLMKQFLTTALLLSGSALAATSTGTLTINATVNASCTLASSTLNLGNYNFVSGSAGTANLAVTCNVPTLFTVSADQGKNYSGGLRMKHTSLDQYLNYTMVTTPVGFSTGAVPLGGDFSTNVAVLVTATGAQVASAGNYSDVVTLTLEY</sequence>
<feature type="domain" description="Spore coat protein U/FanG" evidence="1">
    <location>
        <begin position="67"/>
        <end position="189"/>
    </location>
</feature>
<comment type="caution">
    <text evidence="2">The sequence shown here is derived from an EMBL/GenBank/DDBJ whole genome shotgun (WGS) entry which is preliminary data.</text>
</comment>
<organism evidence="2 3">
    <name type="scientific">Deinococcus indicus</name>
    <dbReference type="NCBI Taxonomy" id="223556"/>
    <lineage>
        <taxon>Bacteria</taxon>
        <taxon>Thermotogati</taxon>
        <taxon>Deinococcota</taxon>
        <taxon>Deinococci</taxon>
        <taxon>Deinococcales</taxon>
        <taxon>Deinococcaceae</taxon>
        <taxon>Deinococcus</taxon>
    </lineage>
</organism>
<dbReference type="EMBL" id="NHMK01000010">
    <property type="protein sequence ID" value="OWL96821.1"/>
    <property type="molecule type" value="Genomic_DNA"/>
</dbReference>
<evidence type="ECO:0000313" key="3">
    <source>
        <dbReference type="Proteomes" id="UP000197208"/>
    </source>
</evidence>
<evidence type="ECO:0000259" key="1">
    <source>
        <dbReference type="Pfam" id="PF05229"/>
    </source>
</evidence>
<evidence type="ECO:0000313" key="2">
    <source>
        <dbReference type="EMBL" id="OWL96821.1"/>
    </source>
</evidence>
<dbReference type="OrthoDB" id="6506871at2"/>
<gene>
    <name evidence="2" type="ORF">CBQ26_07455</name>
</gene>
<keyword evidence="3" id="KW-1185">Reference proteome</keyword>
<dbReference type="InterPro" id="IPR007893">
    <property type="entry name" value="Spore_coat_U/FanG"/>
</dbReference>
<accession>A0A246BMD5</accession>
<dbReference type="Pfam" id="PF05229">
    <property type="entry name" value="SCPU"/>
    <property type="match status" value="1"/>
</dbReference>
<name>A0A246BMD5_9DEIO</name>
<dbReference type="Proteomes" id="UP000197208">
    <property type="component" value="Unassembled WGS sequence"/>
</dbReference>
<proteinExistence type="predicted"/>